<keyword evidence="1" id="KW-0805">Transcription regulation</keyword>
<organism evidence="8 9">
    <name type="scientific">Caldanaerobius fijiensis DSM 17918</name>
    <dbReference type="NCBI Taxonomy" id="1121256"/>
    <lineage>
        <taxon>Bacteria</taxon>
        <taxon>Bacillati</taxon>
        <taxon>Bacillota</taxon>
        <taxon>Clostridia</taxon>
        <taxon>Thermoanaerobacterales</taxon>
        <taxon>Thermoanaerobacteraceae</taxon>
        <taxon>Caldanaerobius</taxon>
    </lineage>
</organism>
<gene>
    <name evidence="8" type="ORF">SAMN02746089_00738</name>
</gene>
<dbReference type="PANTHER" id="PTHR30136:SF24">
    <property type="entry name" value="HTH-TYPE TRANSCRIPTIONAL REPRESSOR ALLR"/>
    <property type="match status" value="1"/>
</dbReference>
<dbReference type="InterPro" id="IPR005471">
    <property type="entry name" value="Tscrpt_reg_IclR_N"/>
</dbReference>
<dbReference type="Gene3D" id="1.10.10.10">
    <property type="entry name" value="Winged helix-like DNA-binding domain superfamily/Winged helix DNA-binding domain"/>
    <property type="match status" value="1"/>
</dbReference>
<sequence length="257" mass="28991">MKGSKIKNIQSLDRAIQILEVLGNNPSGMGVSELSRVVNLPKSTVHRILDTLLQKGYVEKNSEKEKYKLGLKIVELSNKILANMELRSEARPYLEELMNYVNEVVHLCVLRDGEMVYIDKVECPNPIRMYSQIGRRIPVHCTAVGKATLAFLPKDEVIRILEMKGMPRKTQNTITDLQQLLNHLEEVRRLGYAVDDIEHEEGIRCVAAPIFDGTGQVVAAISVAGPDFRITIERIPELADKVREVAQKISQRLGYFA</sequence>
<dbReference type="PROSITE" id="PS51078">
    <property type="entry name" value="ICLR_ED"/>
    <property type="match status" value="1"/>
</dbReference>
<reference evidence="8 9" key="1">
    <citation type="submission" date="2016-11" db="EMBL/GenBank/DDBJ databases">
        <authorList>
            <person name="Jaros S."/>
            <person name="Januszkiewicz K."/>
            <person name="Wedrychowicz H."/>
        </authorList>
    </citation>
    <scope>NUCLEOTIDE SEQUENCE [LARGE SCALE GENOMIC DNA]</scope>
    <source>
        <strain evidence="8 9">DSM 17918</strain>
    </source>
</reference>
<dbReference type="PROSITE" id="PS51077">
    <property type="entry name" value="HTH_ICLR"/>
    <property type="match status" value="1"/>
</dbReference>
<feature type="domain" description="IclR-ED" evidence="7">
    <location>
        <begin position="72"/>
        <end position="255"/>
    </location>
</feature>
<dbReference type="InterPro" id="IPR050707">
    <property type="entry name" value="HTH_MetabolicPath_Reg"/>
</dbReference>
<dbReference type="GO" id="GO:0003700">
    <property type="term" value="F:DNA-binding transcription factor activity"/>
    <property type="evidence" value="ECO:0007669"/>
    <property type="project" value="TreeGrafter"/>
</dbReference>
<name>A0A1M4W2Q6_9THEO</name>
<dbReference type="InterPro" id="IPR036390">
    <property type="entry name" value="WH_DNA-bd_sf"/>
</dbReference>
<dbReference type="PANTHER" id="PTHR30136">
    <property type="entry name" value="HELIX-TURN-HELIX TRANSCRIPTIONAL REGULATOR, ICLR FAMILY"/>
    <property type="match status" value="1"/>
</dbReference>
<evidence type="ECO:0000256" key="2">
    <source>
        <dbReference type="ARBA" id="ARBA00023125"/>
    </source>
</evidence>
<dbReference type="RefSeq" id="WP_073341861.1">
    <property type="nucleotide sequence ID" value="NZ_FQVH01000005.1"/>
</dbReference>
<dbReference type="InterPro" id="IPR036388">
    <property type="entry name" value="WH-like_DNA-bd_sf"/>
</dbReference>
<dbReference type="GO" id="GO:0003677">
    <property type="term" value="F:DNA binding"/>
    <property type="evidence" value="ECO:0007669"/>
    <property type="project" value="UniProtKB-KW"/>
</dbReference>
<comment type="function">
    <text evidence="4">May be an activator protein for the gylABX operon.</text>
</comment>
<dbReference type="CDD" id="cd00090">
    <property type="entry name" value="HTH_ARSR"/>
    <property type="match status" value="1"/>
</dbReference>
<dbReference type="GO" id="GO:0045892">
    <property type="term" value="P:negative regulation of DNA-templated transcription"/>
    <property type="evidence" value="ECO:0007669"/>
    <property type="project" value="TreeGrafter"/>
</dbReference>
<dbReference type="InterPro" id="IPR011991">
    <property type="entry name" value="ArsR-like_HTH"/>
</dbReference>
<dbReference type="STRING" id="1121256.SAMN02746089_00738"/>
<keyword evidence="9" id="KW-1185">Reference proteome</keyword>
<dbReference type="InterPro" id="IPR014757">
    <property type="entry name" value="Tscrpt_reg_IclR_C"/>
</dbReference>
<dbReference type="Proteomes" id="UP000184088">
    <property type="component" value="Unassembled WGS sequence"/>
</dbReference>
<dbReference type="Gene3D" id="3.30.450.40">
    <property type="match status" value="1"/>
</dbReference>
<evidence type="ECO:0000259" key="7">
    <source>
        <dbReference type="PROSITE" id="PS51078"/>
    </source>
</evidence>
<protein>
    <recommendedName>
        <fullName evidence="5">Glycerol operon regulatory protein</fullName>
    </recommendedName>
</protein>
<dbReference type="AlphaFoldDB" id="A0A1M4W2Q6"/>
<dbReference type="EMBL" id="FQVH01000005">
    <property type="protein sequence ID" value="SHE75496.1"/>
    <property type="molecule type" value="Genomic_DNA"/>
</dbReference>
<evidence type="ECO:0000256" key="5">
    <source>
        <dbReference type="ARBA" id="ARBA00070406"/>
    </source>
</evidence>
<evidence type="ECO:0000259" key="6">
    <source>
        <dbReference type="PROSITE" id="PS51077"/>
    </source>
</evidence>
<dbReference type="OrthoDB" id="9791752at2"/>
<evidence type="ECO:0000256" key="3">
    <source>
        <dbReference type="ARBA" id="ARBA00023163"/>
    </source>
</evidence>
<proteinExistence type="predicted"/>
<evidence type="ECO:0000256" key="1">
    <source>
        <dbReference type="ARBA" id="ARBA00023015"/>
    </source>
</evidence>
<dbReference type="SMART" id="SM00346">
    <property type="entry name" value="HTH_ICLR"/>
    <property type="match status" value="1"/>
</dbReference>
<dbReference type="InterPro" id="IPR029016">
    <property type="entry name" value="GAF-like_dom_sf"/>
</dbReference>
<dbReference type="SUPFAM" id="SSF46785">
    <property type="entry name" value="Winged helix' DNA-binding domain"/>
    <property type="match status" value="1"/>
</dbReference>
<evidence type="ECO:0000313" key="8">
    <source>
        <dbReference type="EMBL" id="SHE75496.1"/>
    </source>
</evidence>
<dbReference type="FunFam" id="1.10.10.10:FF:000056">
    <property type="entry name" value="IclR family transcriptional regulator"/>
    <property type="match status" value="1"/>
</dbReference>
<keyword evidence="3" id="KW-0804">Transcription</keyword>
<evidence type="ECO:0000313" key="9">
    <source>
        <dbReference type="Proteomes" id="UP000184088"/>
    </source>
</evidence>
<dbReference type="Pfam" id="PF09339">
    <property type="entry name" value="HTH_IclR"/>
    <property type="match status" value="1"/>
</dbReference>
<dbReference type="SUPFAM" id="SSF55781">
    <property type="entry name" value="GAF domain-like"/>
    <property type="match status" value="1"/>
</dbReference>
<dbReference type="Pfam" id="PF01614">
    <property type="entry name" value="IclR_C"/>
    <property type="match status" value="1"/>
</dbReference>
<accession>A0A1M4W2Q6</accession>
<feature type="domain" description="HTH iclR-type" evidence="6">
    <location>
        <begin position="9"/>
        <end position="71"/>
    </location>
</feature>
<keyword evidence="2" id="KW-0238">DNA-binding</keyword>
<evidence type="ECO:0000256" key="4">
    <source>
        <dbReference type="ARBA" id="ARBA00058938"/>
    </source>
</evidence>